<proteinExistence type="predicted"/>
<gene>
    <name evidence="2" type="primary">LOAG_15976</name>
</gene>
<dbReference type="InParanoid" id="A0A1I7V9D3"/>
<dbReference type="Proteomes" id="UP000095285">
    <property type="component" value="Unassembled WGS sequence"/>
</dbReference>
<organism evidence="1 2">
    <name type="scientific">Loa loa</name>
    <name type="common">Eye worm</name>
    <name type="synonym">Filaria loa</name>
    <dbReference type="NCBI Taxonomy" id="7209"/>
    <lineage>
        <taxon>Eukaryota</taxon>
        <taxon>Metazoa</taxon>
        <taxon>Ecdysozoa</taxon>
        <taxon>Nematoda</taxon>
        <taxon>Chromadorea</taxon>
        <taxon>Rhabditida</taxon>
        <taxon>Spirurina</taxon>
        <taxon>Spiruromorpha</taxon>
        <taxon>Filarioidea</taxon>
        <taxon>Onchocercidae</taxon>
        <taxon>Loa</taxon>
    </lineage>
</organism>
<dbReference type="WBParaSite" id="EN70_11300">
    <property type="protein sequence ID" value="EN70_11300"/>
    <property type="gene ID" value="EN70_11300"/>
</dbReference>
<accession>A0A1I7V9D3</accession>
<evidence type="ECO:0000313" key="2">
    <source>
        <dbReference type="WBParaSite" id="EN70_11300"/>
    </source>
</evidence>
<keyword evidence="1" id="KW-1185">Reference proteome</keyword>
<reference evidence="1" key="1">
    <citation type="submission" date="2012-04" db="EMBL/GenBank/DDBJ databases">
        <title>The Genome Sequence of Loa loa.</title>
        <authorList>
            <consortium name="The Broad Institute Genome Sequencing Platform"/>
            <consortium name="Broad Institute Genome Sequencing Center for Infectious Disease"/>
            <person name="Nutman T.B."/>
            <person name="Fink D.L."/>
            <person name="Russ C."/>
            <person name="Young S."/>
            <person name="Zeng Q."/>
            <person name="Gargeya S."/>
            <person name="Alvarado L."/>
            <person name="Berlin A."/>
            <person name="Chapman S.B."/>
            <person name="Chen Z."/>
            <person name="Freedman E."/>
            <person name="Gellesch M."/>
            <person name="Goldberg J."/>
            <person name="Griggs A."/>
            <person name="Gujja S."/>
            <person name="Heilman E.R."/>
            <person name="Heiman D."/>
            <person name="Howarth C."/>
            <person name="Mehta T."/>
            <person name="Neiman D."/>
            <person name="Pearson M."/>
            <person name="Roberts A."/>
            <person name="Saif S."/>
            <person name="Shea T."/>
            <person name="Shenoy N."/>
            <person name="Sisk P."/>
            <person name="Stolte C."/>
            <person name="Sykes S."/>
            <person name="White J."/>
            <person name="Yandava C."/>
            <person name="Haas B."/>
            <person name="Henn M.R."/>
            <person name="Nusbaum C."/>
            <person name="Birren B."/>
        </authorList>
    </citation>
    <scope>NUCLEOTIDE SEQUENCE [LARGE SCALE GENOMIC DNA]</scope>
</reference>
<reference evidence="2" key="2">
    <citation type="submission" date="2016-11" db="UniProtKB">
        <authorList>
            <consortium name="WormBaseParasite"/>
        </authorList>
    </citation>
    <scope>IDENTIFICATION</scope>
</reference>
<sequence length="52" mass="6356">METFSAVRFWFNFIRCNKKGEEKKKGQIDPIKRTNKSFIKMLQGRKEEYGRR</sequence>
<dbReference type="AlphaFoldDB" id="A0A1I7V9D3"/>
<protein>
    <submittedName>
        <fullName evidence="2">Uncharacterized protein</fullName>
    </submittedName>
</protein>
<evidence type="ECO:0000313" key="1">
    <source>
        <dbReference type="Proteomes" id="UP000095285"/>
    </source>
</evidence>
<name>A0A1I7V9D3_LOALO</name>